<dbReference type="Pfam" id="PF01636">
    <property type="entry name" value="APH"/>
    <property type="match status" value="1"/>
</dbReference>
<dbReference type="PANTHER" id="PTHR21310:SF40">
    <property type="entry name" value="AMINOGLYCOSIDE PHOSPHOTRANSFERASE DOMAIN-CONTAINING PROTEIN-RELATED"/>
    <property type="match status" value="1"/>
</dbReference>
<dbReference type="EMBL" id="BSOS01000106">
    <property type="protein sequence ID" value="GLR69056.1"/>
    <property type="molecule type" value="Genomic_DNA"/>
</dbReference>
<dbReference type="Gene3D" id="3.90.1200.10">
    <property type="match status" value="1"/>
</dbReference>
<dbReference type="PANTHER" id="PTHR21310">
    <property type="entry name" value="AMINOGLYCOSIDE PHOSPHOTRANSFERASE-RELATED-RELATED"/>
    <property type="match status" value="1"/>
</dbReference>
<evidence type="ECO:0000313" key="3">
    <source>
        <dbReference type="Proteomes" id="UP001156641"/>
    </source>
</evidence>
<dbReference type="CDD" id="cd05154">
    <property type="entry name" value="ACAD10_11_N-like"/>
    <property type="match status" value="1"/>
</dbReference>
<sequence length="280" mass="30574">MLEGHDVTTQARIYEELGGRAGAPPVPRIVMNCADPSVLGVPFFVMERVEGASIDDLKMPPWFVDGTDGLRHQVCRNWVSAFAALSKLAPLDILGLVVTPEDDARMWREFAKTAGCPALVTLFDRLLTVAAPRSGPPAIIHGDTKLSNLMWKDGHVTAVLDWELALNGEPLANLGYLLYAFESEYHAATRGPKLSGMLSRDEVIALWSDVSGRSAEGIFWHETAQIGKLAAIIAEAANMYETGRSVDPKLIIFKQSLTYYLGVMEAMLSSGQFPDSKGRI</sequence>
<dbReference type="Gene3D" id="3.30.200.20">
    <property type="entry name" value="Phosphorylase Kinase, domain 1"/>
    <property type="match status" value="1"/>
</dbReference>
<protein>
    <recommendedName>
        <fullName evidence="1">Aminoglycoside phosphotransferase domain-containing protein</fullName>
    </recommendedName>
</protein>
<evidence type="ECO:0000259" key="1">
    <source>
        <dbReference type="Pfam" id="PF01636"/>
    </source>
</evidence>
<proteinExistence type="predicted"/>
<comment type="caution">
    <text evidence="2">The sequence shown here is derived from an EMBL/GenBank/DDBJ whole genome shotgun (WGS) entry which is preliminary data.</text>
</comment>
<gene>
    <name evidence="2" type="ORF">GCM10010909_37390</name>
</gene>
<dbReference type="SUPFAM" id="SSF56112">
    <property type="entry name" value="Protein kinase-like (PK-like)"/>
    <property type="match status" value="1"/>
</dbReference>
<organism evidence="2 3">
    <name type="scientific">Acidocella aquatica</name>
    <dbReference type="NCBI Taxonomy" id="1922313"/>
    <lineage>
        <taxon>Bacteria</taxon>
        <taxon>Pseudomonadati</taxon>
        <taxon>Pseudomonadota</taxon>
        <taxon>Alphaproteobacteria</taxon>
        <taxon>Acetobacterales</taxon>
        <taxon>Acidocellaceae</taxon>
        <taxon>Acidocella</taxon>
    </lineage>
</organism>
<feature type="domain" description="Aminoglycoside phosphotransferase" evidence="1">
    <location>
        <begin position="10"/>
        <end position="191"/>
    </location>
</feature>
<dbReference type="InterPro" id="IPR051678">
    <property type="entry name" value="AGP_Transferase"/>
</dbReference>
<reference evidence="3" key="1">
    <citation type="journal article" date="2019" name="Int. J. Syst. Evol. Microbiol.">
        <title>The Global Catalogue of Microorganisms (GCM) 10K type strain sequencing project: providing services to taxonomists for standard genome sequencing and annotation.</title>
        <authorList>
            <consortium name="The Broad Institute Genomics Platform"/>
            <consortium name="The Broad Institute Genome Sequencing Center for Infectious Disease"/>
            <person name="Wu L."/>
            <person name="Ma J."/>
        </authorList>
    </citation>
    <scope>NUCLEOTIDE SEQUENCE [LARGE SCALE GENOMIC DNA]</scope>
    <source>
        <strain evidence="3">NBRC 112502</strain>
    </source>
</reference>
<accession>A0ABQ6AAV1</accession>
<keyword evidence="3" id="KW-1185">Reference proteome</keyword>
<dbReference type="InterPro" id="IPR041726">
    <property type="entry name" value="ACAD10_11_N"/>
</dbReference>
<dbReference type="InterPro" id="IPR011009">
    <property type="entry name" value="Kinase-like_dom_sf"/>
</dbReference>
<evidence type="ECO:0000313" key="2">
    <source>
        <dbReference type="EMBL" id="GLR69056.1"/>
    </source>
</evidence>
<dbReference type="Proteomes" id="UP001156641">
    <property type="component" value="Unassembled WGS sequence"/>
</dbReference>
<name>A0ABQ6AAV1_9PROT</name>
<dbReference type="InterPro" id="IPR002575">
    <property type="entry name" value="Aminoglycoside_PTrfase"/>
</dbReference>